<feature type="non-terminal residue" evidence="3">
    <location>
        <position position="176"/>
    </location>
</feature>
<dbReference type="PRINTS" id="PR00080">
    <property type="entry name" value="SDRFAMILY"/>
</dbReference>
<dbReference type="InterPro" id="IPR036291">
    <property type="entry name" value="NAD(P)-bd_dom_sf"/>
</dbReference>
<gene>
    <name evidence="3" type="ORF">BDFB_013846</name>
</gene>
<organism evidence="3 4">
    <name type="scientific">Asbolus verrucosus</name>
    <name type="common">Desert ironclad beetle</name>
    <dbReference type="NCBI Taxonomy" id="1661398"/>
    <lineage>
        <taxon>Eukaryota</taxon>
        <taxon>Metazoa</taxon>
        <taxon>Ecdysozoa</taxon>
        <taxon>Arthropoda</taxon>
        <taxon>Hexapoda</taxon>
        <taxon>Insecta</taxon>
        <taxon>Pterygota</taxon>
        <taxon>Neoptera</taxon>
        <taxon>Endopterygota</taxon>
        <taxon>Coleoptera</taxon>
        <taxon>Polyphaga</taxon>
        <taxon>Cucujiformia</taxon>
        <taxon>Tenebrionidae</taxon>
        <taxon>Pimeliinae</taxon>
        <taxon>Asbolus</taxon>
    </lineage>
</organism>
<accession>A0A482WDL7</accession>
<reference evidence="3 4" key="1">
    <citation type="submission" date="2017-03" db="EMBL/GenBank/DDBJ databases">
        <title>Genome of the blue death feigning beetle - Asbolus verrucosus.</title>
        <authorList>
            <person name="Rider S.D."/>
        </authorList>
    </citation>
    <scope>NUCLEOTIDE SEQUENCE [LARGE SCALE GENOMIC DNA]</scope>
    <source>
        <strain evidence="3">Butters</strain>
        <tissue evidence="3">Head and leg muscle</tissue>
    </source>
</reference>
<evidence type="ECO:0000313" key="3">
    <source>
        <dbReference type="EMBL" id="RZC42719.1"/>
    </source>
</evidence>
<proteinExistence type="inferred from homology"/>
<dbReference type="OrthoDB" id="1933717at2759"/>
<dbReference type="PANTHER" id="PTHR43115:SF4">
    <property type="entry name" value="DEHYDROGENASE_REDUCTASE SDR FAMILY MEMBER 11"/>
    <property type="match status" value="1"/>
</dbReference>
<dbReference type="EMBL" id="QDEB01005657">
    <property type="protein sequence ID" value="RZC42719.1"/>
    <property type="molecule type" value="Genomic_DNA"/>
</dbReference>
<comment type="similarity">
    <text evidence="1">Belongs to the short-chain dehydrogenases/reductases (SDR) family.</text>
</comment>
<comment type="caution">
    <text evidence="3">The sequence shown here is derived from an EMBL/GenBank/DDBJ whole genome shotgun (WGS) entry which is preliminary data.</text>
</comment>
<dbReference type="Gene3D" id="3.40.50.720">
    <property type="entry name" value="NAD(P)-binding Rossmann-like Domain"/>
    <property type="match status" value="1"/>
</dbReference>
<dbReference type="PRINTS" id="PR00081">
    <property type="entry name" value="GDHRDH"/>
</dbReference>
<protein>
    <submittedName>
        <fullName evidence="3">Adh short domain containing protein</fullName>
    </submittedName>
</protein>
<evidence type="ECO:0000313" key="4">
    <source>
        <dbReference type="Proteomes" id="UP000292052"/>
    </source>
</evidence>
<dbReference type="Proteomes" id="UP000292052">
    <property type="component" value="Unassembled WGS sequence"/>
</dbReference>
<dbReference type="AlphaFoldDB" id="A0A482WDL7"/>
<dbReference type="PANTHER" id="PTHR43115">
    <property type="entry name" value="DEHYDROGENASE/REDUCTASE SDR FAMILY MEMBER 11"/>
    <property type="match status" value="1"/>
</dbReference>
<sequence>MTKEEDILKAFKWVADNLGPVHILINNAGIVQNTNLVDGDTEKWRKVFDTNVLGLCIATREAVKVMRANNIDGHVIHINSVTGHKVPGPGVNVYAASKYAVTALTETLRQELNQVGTKIKVTSISPGVVDTEILEVNNMLERQEMKEAFNTMTPKLKSEDMVDSILYVLSTPPHVQ</sequence>
<dbReference type="InterPro" id="IPR002347">
    <property type="entry name" value="SDR_fam"/>
</dbReference>
<dbReference type="PROSITE" id="PS00061">
    <property type="entry name" value="ADH_SHORT"/>
    <property type="match status" value="1"/>
</dbReference>
<dbReference type="SUPFAM" id="SSF51735">
    <property type="entry name" value="NAD(P)-binding Rossmann-fold domains"/>
    <property type="match status" value="1"/>
</dbReference>
<name>A0A482WDL7_ASBVE</name>
<evidence type="ECO:0000256" key="1">
    <source>
        <dbReference type="ARBA" id="ARBA00006484"/>
    </source>
</evidence>
<dbReference type="GO" id="GO:0016491">
    <property type="term" value="F:oxidoreductase activity"/>
    <property type="evidence" value="ECO:0007669"/>
    <property type="project" value="UniProtKB-KW"/>
</dbReference>
<dbReference type="InterPro" id="IPR020904">
    <property type="entry name" value="Sc_DH/Rdtase_CS"/>
</dbReference>
<dbReference type="Pfam" id="PF00106">
    <property type="entry name" value="adh_short"/>
    <property type="match status" value="1"/>
</dbReference>
<evidence type="ECO:0000256" key="2">
    <source>
        <dbReference type="ARBA" id="ARBA00023002"/>
    </source>
</evidence>
<dbReference type="STRING" id="1661398.A0A482WDL7"/>
<keyword evidence="2" id="KW-0560">Oxidoreductase</keyword>
<keyword evidence="4" id="KW-1185">Reference proteome</keyword>